<dbReference type="GO" id="GO:0006308">
    <property type="term" value="P:DNA catabolic process"/>
    <property type="evidence" value="ECO:0007669"/>
    <property type="project" value="InterPro"/>
</dbReference>
<dbReference type="PANTHER" id="PTHR30008:SF0">
    <property type="entry name" value="EXODEOXYRIBONUCLEASE 7 LARGE SUBUNIT"/>
    <property type="match status" value="1"/>
</dbReference>
<sequence length="73" mass="7725">MIIVGRGGGSFEDLFPFNHPDVVRAVARCRTPVISAVGHEVDTALCDFAADLRAPTPSAAAERAVPDRRGLHA</sequence>
<dbReference type="InterPro" id="IPR003753">
    <property type="entry name" value="Exonuc_VII_L"/>
</dbReference>
<protein>
    <recommendedName>
        <fullName evidence="1">Exonuclease VII large subunit C-terminal domain-containing protein</fullName>
    </recommendedName>
</protein>
<organism evidence="2 3">
    <name type="scientific">Methanoculleus bourgensis</name>
    <dbReference type="NCBI Taxonomy" id="83986"/>
    <lineage>
        <taxon>Archaea</taxon>
        <taxon>Methanobacteriati</taxon>
        <taxon>Methanobacteriota</taxon>
        <taxon>Stenosarchaea group</taxon>
        <taxon>Methanomicrobia</taxon>
        <taxon>Methanomicrobiales</taxon>
        <taxon>Methanomicrobiaceae</taxon>
        <taxon>Methanoculleus</taxon>
    </lineage>
</organism>
<evidence type="ECO:0000313" key="3">
    <source>
        <dbReference type="Proteomes" id="UP000069850"/>
    </source>
</evidence>
<dbReference type="GO" id="GO:0009318">
    <property type="term" value="C:exodeoxyribonuclease VII complex"/>
    <property type="evidence" value="ECO:0007669"/>
    <property type="project" value="InterPro"/>
</dbReference>
<dbReference type="Proteomes" id="UP000069850">
    <property type="component" value="Chromosome 1"/>
</dbReference>
<dbReference type="Pfam" id="PF02601">
    <property type="entry name" value="Exonuc_VII_L"/>
    <property type="match status" value="1"/>
</dbReference>
<evidence type="ECO:0000313" key="2">
    <source>
        <dbReference type="EMBL" id="CVK31578.1"/>
    </source>
</evidence>
<accession>A0A0X3BHG9</accession>
<dbReference type="AlphaFoldDB" id="A0A0X3BHG9"/>
<evidence type="ECO:0000259" key="1">
    <source>
        <dbReference type="Pfam" id="PF02601"/>
    </source>
</evidence>
<gene>
    <name evidence="2" type="ORF">MMAB1_0361</name>
</gene>
<proteinExistence type="predicted"/>
<dbReference type="KEGG" id="mema:MMAB1_0361"/>
<name>A0A0X3BHG9_9EURY</name>
<dbReference type="GO" id="GO:0008855">
    <property type="term" value="F:exodeoxyribonuclease VII activity"/>
    <property type="evidence" value="ECO:0007669"/>
    <property type="project" value="InterPro"/>
</dbReference>
<dbReference type="InterPro" id="IPR020579">
    <property type="entry name" value="Exonuc_VII_lsu_C"/>
</dbReference>
<dbReference type="PANTHER" id="PTHR30008">
    <property type="entry name" value="EXODEOXYRIBONUCLEASE 7 LARGE SUBUNIT"/>
    <property type="match status" value="1"/>
</dbReference>
<dbReference type="EMBL" id="LT158599">
    <property type="protein sequence ID" value="CVK31578.1"/>
    <property type="molecule type" value="Genomic_DNA"/>
</dbReference>
<feature type="domain" description="Exonuclease VII large subunit C-terminal" evidence="1">
    <location>
        <begin position="1"/>
        <end position="71"/>
    </location>
</feature>
<reference evidence="2 3" key="1">
    <citation type="submission" date="2016-01" db="EMBL/GenBank/DDBJ databases">
        <authorList>
            <person name="Manzoor S."/>
        </authorList>
    </citation>
    <scope>NUCLEOTIDE SEQUENCE [LARGE SCALE GENOMIC DNA]</scope>
    <source>
        <strain evidence="2">Methanoculleus sp MAB1</strain>
    </source>
</reference>